<dbReference type="Proteomes" id="UP000807469">
    <property type="component" value="Unassembled WGS sequence"/>
</dbReference>
<gene>
    <name evidence="2" type="ORF">BDN70DRAFT_821644</name>
</gene>
<feature type="non-terminal residue" evidence="2">
    <location>
        <position position="66"/>
    </location>
</feature>
<organism evidence="2 3">
    <name type="scientific">Pholiota conissans</name>
    <dbReference type="NCBI Taxonomy" id="109636"/>
    <lineage>
        <taxon>Eukaryota</taxon>
        <taxon>Fungi</taxon>
        <taxon>Dikarya</taxon>
        <taxon>Basidiomycota</taxon>
        <taxon>Agaricomycotina</taxon>
        <taxon>Agaricomycetes</taxon>
        <taxon>Agaricomycetidae</taxon>
        <taxon>Agaricales</taxon>
        <taxon>Agaricineae</taxon>
        <taxon>Strophariaceae</taxon>
        <taxon>Pholiota</taxon>
    </lineage>
</organism>
<sequence>MKERRANAKKTKVNEAQSISKQQRHADPIVTKFPPAPPSLNLIHRIITDYCQDTTPSAFQEAGCAV</sequence>
<evidence type="ECO:0000313" key="2">
    <source>
        <dbReference type="EMBL" id="KAF9470202.1"/>
    </source>
</evidence>
<dbReference type="OrthoDB" id="3042825at2759"/>
<evidence type="ECO:0000256" key="1">
    <source>
        <dbReference type="SAM" id="MobiDB-lite"/>
    </source>
</evidence>
<proteinExistence type="predicted"/>
<feature type="region of interest" description="Disordered" evidence="1">
    <location>
        <begin position="1"/>
        <end position="35"/>
    </location>
</feature>
<dbReference type="AlphaFoldDB" id="A0A9P5YJF0"/>
<evidence type="ECO:0000313" key="3">
    <source>
        <dbReference type="Proteomes" id="UP000807469"/>
    </source>
</evidence>
<accession>A0A9P5YJF0</accession>
<protein>
    <submittedName>
        <fullName evidence="2">Uncharacterized protein</fullName>
    </submittedName>
</protein>
<comment type="caution">
    <text evidence="2">The sequence shown here is derived from an EMBL/GenBank/DDBJ whole genome shotgun (WGS) entry which is preliminary data.</text>
</comment>
<name>A0A9P5YJF0_9AGAR</name>
<reference evidence="2" key="1">
    <citation type="submission" date="2020-11" db="EMBL/GenBank/DDBJ databases">
        <authorList>
            <consortium name="DOE Joint Genome Institute"/>
            <person name="Ahrendt S."/>
            <person name="Riley R."/>
            <person name="Andreopoulos W."/>
            <person name="Labutti K."/>
            <person name="Pangilinan J."/>
            <person name="Ruiz-Duenas F.J."/>
            <person name="Barrasa J.M."/>
            <person name="Sanchez-Garcia M."/>
            <person name="Camarero S."/>
            <person name="Miyauchi S."/>
            <person name="Serrano A."/>
            <person name="Linde D."/>
            <person name="Babiker R."/>
            <person name="Drula E."/>
            <person name="Ayuso-Fernandez I."/>
            <person name="Pacheco R."/>
            <person name="Padilla G."/>
            <person name="Ferreira P."/>
            <person name="Barriuso J."/>
            <person name="Kellner H."/>
            <person name="Castanera R."/>
            <person name="Alfaro M."/>
            <person name="Ramirez L."/>
            <person name="Pisabarro A.G."/>
            <person name="Kuo A."/>
            <person name="Tritt A."/>
            <person name="Lipzen A."/>
            <person name="He G."/>
            <person name="Yan M."/>
            <person name="Ng V."/>
            <person name="Cullen D."/>
            <person name="Martin F."/>
            <person name="Rosso M.-N."/>
            <person name="Henrissat B."/>
            <person name="Hibbett D."/>
            <person name="Martinez A.T."/>
            <person name="Grigoriev I.V."/>
        </authorList>
    </citation>
    <scope>NUCLEOTIDE SEQUENCE</scope>
    <source>
        <strain evidence="2">CIRM-BRFM 674</strain>
    </source>
</reference>
<keyword evidence="3" id="KW-1185">Reference proteome</keyword>
<dbReference type="EMBL" id="MU156171">
    <property type="protein sequence ID" value="KAF9470202.1"/>
    <property type="molecule type" value="Genomic_DNA"/>
</dbReference>